<evidence type="ECO:0000313" key="1">
    <source>
        <dbReference type="EMBL" id="VDO11935.1"/>
    </source>
</evidence>
<proteinExistence type="predicted"/>
<dbReference type="GO" id="GO:0005929">
    <property type="term" value="C:cilium"/>
    <property type="evidence" value="ECO:0007669"/>
    <property type="project" value="TreeGrafter"/>
</dbReference>
<evidence type="ECO:0000313" key="2">
    <source>
        <dbReference type="Proteomes" id="UP000268014"/>
    </source>
</evidence>
<name>A0A3P7WDX9_HAEPC</name>
<dbReference type="EMBL" id="UZAF01003033">
    <property type="protein sequence ID" value="VDO11935.1"/>
    <property type="molecule type" value="Genomic_DNA"/>
</dbReference>
<protein>
    <recommendedName>
        <fullName evidence="3">Thioredoxin domain-containing protein</fullName>
    </recommendedName>
</protein>
<evidence type="ECO:0008006" key="3">
    <source>
        <dbReference type="Google" id="ProtNLM"/>
    </source>
</evidence>
<dbReference type="OrthoDB" id="1899781at2759"/>
<keyword evidence="2" id="KW-1185">Reference proteome</keyword>
<sequence>MFVLTLKALISVRSEKRHKYPDWCLLFYSPTCPFSARVAPYFNALPHAIILNINFSRLNTRYGVSGTPTIMLWVSGAAVARMEDRSLNDNGLMVSFARHTFVHLRLDGC</sequence>
<dbReference type="PANTHER" id="PTHR14684">
    <property type="entry name" value="THIOREDOXIN DOMAIN-CONTAINING PROTEIN 15"/>
    <property type="match status" value="1"/>
</dbReference>
<dbReference type="Proteomes" id="UP000268014">
    <property type="component" value="Unassembled WGS sequence"/>
</dbReference>
<dbReference type="AlphaFoldDB" id="A0A3P7WDX9"/>
<organism evidence="1 2">
    <name type="scientific">Haemonchus placei</name>
    <name type="common">Barber's pole worm</name>
    <dbReference type="NCBI Taxonomy" id="6290"/>
    <lineage>
        <taxon>Eukaryota</taxon>
        <taxon>Metazoa</taxon>
        <taxon>Ecdysozoa</taxon>
        <taxon>Nematoda</taxon>
        <taxon>Chromadorea</taxon>
        <taxon>Rhabditida</taxon>
        <taxon>Rhabditina</taxon>
        <taxon>Rhabditomorpha</taxon>
        <taxon>Strongyloidea</taxon>
        <taxon>Trichostrongylidae</taxon>
        <taxon>Haemonchus</taxon>
    </lineage>
</organism>
<dbReference type="GO" id="GO:0060271">
    <property type="term" value="P:cilium assembly"/>
    <property type="evidence" value="ECO:0007669"/>
    <property type="project" value="TreeGrafter"/>
</dbReference>
<dbReference type="Gene3D" id="3.40.30.10">
    <property type="entry name" value="Glutaredoxin"/>
    <property type="match status" value="1"/>
</dbReference>
<accession>A0A3P7WDX9</accession>
<dbReference type="PANTHER" id="PTHR14684:SF2">
    <property type="entry name" value="THIOREDOXIN DOMAIN-CONTAINING PROTEIN 15"/>
    <property type="match status" value="1"/>
</dbReference>
<feature type="non-terminal residue" evidence="1">
    <location>
        <position position="109"/>
    </location>
</feature>
<reference evidence="1 2" key="1">
    <citation type="submission" date="2018-11" db="EMBL/GenBank/DDBJ databases">
        <authorList>
            <consortium name="Pathogen Informatics"/>
        </authorList>
    </citation>
    <scope>NUCLEOTIDE SEQUENCE [LARGE SCALE GENOMIC DNA]</scope>
    <source>
        <strain evidence="1 2">MHpl1</strain>
    </source>
</reference>
<dbReference type="SUPFAM" id="SSF52833">
    <property type="entry name" value="Thioredoxin-like"/>
    <property type="match status" value="1"/>
</dbReference>
<gene>
    <name evidence="1" type="ORF">HPLM_LOCUS1906</name>
</gene>
<dbReference type="InterPro" id="IPR036249">
    <property type="entry name" value="Thioredoxin-like_sf"/>
</dbReference>
<dbReference type="InterPro" id="IPR042418">
    <property type="entry name" value="TXNDC15"/>
</dbReference>